<dbReference type="SUPFAM" id="SSF47384">
    <property type="entry name" value="Homodimeric domain of signal transducing histidine kinase"/>
    <property type="match status" value="1"/>
</dbReference>
<feature type="domain" description="PAC" evidence="8">
    <location>
        <begin position="334"/>
        <end position="387"/>
    </location>
</feature>
<protein>
    <recommendedName>
        <fullName evidence="2">histidine kinase</fullName>
        <ecNumber evidence="2">2.7.13.3</ecNumber>
    </recommendedName>
</protein>
<reference evidence="9" key="1">
    <citation type="submission" date="2020-10" db="EMBL/GenBank/DDBJ databases">
        <title>Connecting structure to function with the recovery of over 1000 high-quality activated sludge metagenome-assembled genomes encoding full-length rRNA genes using long-read sequencing.</title>
        <authorList>
            <person name="Singleton C.M."/>
            <person name="Petriglieri F."/>
            <person name="Kristensen J.M."/>
            <person name="Kirkegaard R.H."/>
            <person name="Michaelsen T.Y."/>
            <person name="Andersen M.H."/>
            <person name="Karst S.M."/>
            <person name="Dueholm M.S."/>
            <person name="Nielsen P.H."/>
            <person name="Albertsen M."/>
        </authorList>
    </citation>
    <scope>NUCLEOTIDE SEQUENCE</scope>
    <source>
        <strain evidence="9">Bjer_18-Q3-R1-45_BAT3C.347</strain>
    </source>
</reference>
<dbReference type="InterPro" id="IPR003661">
    <property type="entry name" value="HisK_dim/P_dom"/>
</dbReference>
<comment type="catalytic activity">
    <reaction evidence="1">
        <text>ATP + protein L-histidine = ADP + protein N-phospho-L-histidine.</text>
        <dbReference type="EC" id="2.7.13.3"/>
    </reaction>
</comment>
<evidence type="ECO:0000256" key="1">
    <source>
        <dbReference type="ARBA" id="ARBA00000085"/>
    </source>
</evidence>
<dbReference type="InterPro" id="IPR052162">
    <property type="entry name" value="Sensor_kinase/Photoreceptor"/>
</dbReference>
<proteinExistence type="predicted"/>
<feature type="domain" description="PAS" evidence="7">
    <location>
        <begin position="143"/>
        <end position="187"/>
    </location>
</feature>
<dbReference type="PRINTS" id="PR00344">
    <property type="entry name" value="BCTRLSENSOR"/>
</dbReference>
<dbReference type="InterPro" id="IPR004358">
    <property type="entry name" value="Sig_transdc_His_kin-like_C"/>
</dbReference>
<evidence type="ECO:0000256" key="5">
    <source>
        <dbReference type="ARBA" id="ARBA00022777"/>
    </source>
</evidence>
<dbReference type="PROSITE" id="PS50112">
    <property type="entry name" value="PAS"/>
    <property type="match status" value="2"/>
</dbReference>
<dbReference type="Pfam" id="PF08447">
    <property type="entry name" value="PAS_3"/>
    <property type="match status" value="2"/>
</dbReference>
<name>A0A9D7E0N2_9PROT</name>
<sequence>MSTRRHIAGPEDAAPQPRGRLHTLGIQLEQTFLAAAEAMLVVDCESLSILDANPAAGRLYGQAPEQLQKLGYGDLSADSAQRNDPIGERRERIPLRFHRRSDESRFPAEIVARYFHRDGRDLALLSIRDITGRTQQERARLDSELKYRAVFDAAPYPIVLLNAAGRVVDANPSATVLYGYPREEMLGLNAARLFGDESPIEDLFSARPAFIPATTHRRQDGSHFLAEITLSFTNQRDNLLVLAVVRDVTDERRTLERLREAEERWRFALEGAGDGVWDWNIASNEFYQSPRWREMLGYDGESPGLVWNKLIHPDDKQYVYGNLDAYQRGDTPLYQSEFRLRCADGTYKWFAARGKILSRDASGKPLRMLGTHRDITHSRRMMEDLRASEQRWQFALEGHGDGLWDWDLLSGRIMLSRQFKQILGYGSDDLTEGFDWDDLAHPDERRRTRELFDRYLAGEMPLLAAETRMRCRDGSHKWVALRGKIMEYGSLNRPSRVIGTLRDIQETKQREERDRNEQEQLAHAGRLITLGEMASALAHELNQPLTAIRNFSALGLRRLGDSAPEQVKATLEIIAEQAMRAGEIVRRARNFVRKGEVSFAPVQINQVVTDMCRFAELDALAAGVQIALELQDELPPASGDRSSLEQLVMNLIKNGIEAMESTEGERRLTIRTALGGNDSIECEVADLGEGLSEKVRAGLFEPFVTTKPDGVGLGLAICRTIVENHGGRLWFEPTRRRGAAFRFAVPIVRKGRHD</sequence>
<feature type="domain" description="PAS" evidence="7">
    <location>
        <begin position="388"/>
        <end position="459"/>
    </location>
</feature>
<comment type="caution">
    <text evidence="9">The sequence shown here is derived from an EMBL/GenBank/DDBJ whole genome shotgun (WGS) entry which is preliminary data.</text>
</comment>
<dbReference type="SUPFAM" id="SSF55874">
    <property type="entry name" value="ATPase domain of HSP90 chaperone/DNA topoisomerase II/histidine kinase"/>
    <property type="match status" value="1"/>
</dbReference>
<dbReference type="SUPFAM" id="SSF55785">
    <property type="entry name" value="PYP-like sensor domain (PAS domain)"/>
    <property type="match status" value="4"/>
</dbReference>
<dbReference type="InterPro" id="IPR003594">
    <property type="entry name" value="HATPase_dom"/>
</dbReference>
<dbReference type="PROSITE" id="PS50109">
    <property type="entry name" value="HIS_KIN"/>
    <property type="match status" value="1"/>
</dbReference>
<keyword evidence="5" id="KW-0418">Kinase</keyword>
<dbReference type="Gene3D" id="1.10.287.130">
    <property type="match status" value="1"/>
</dbReference>
<evidence type="ECO:0000259" key="8">
    <source>
        <dbReference type="PROSITE" id="PS50113"/>
    </source>
</evidence>
<dbReference type="Gene3D" id="3.30.450.20">
    <property type="entry name" value="PAS domain"/>
    <property type="match status" value="4"/>
</dbReference>
<dbReference type="AlphaFoldDB" id="A0A9D7E0N2"/>
<dbReference type="InterPro" id="IPR000014">
    <property type="entry name" value="PAS"/>
</dbReference>
<dbReference type="InterPro" id="IPR036890">
    <property type="entry name" value="HATPase_C_sf"/>
</dbReference>
<evidence type="ECO:0000313" key="10">
    <source>
        <dbReference type="Proteomes" id="UP000807785"/>
    </source>
</evidence>
<accession>A0A9D7E0N2</accession>
<dbReference type="SMART" id="SM00086">
    <property type="entry name" value="PAC"/>
    <property type="match status" value="3"/>
</dbReference>
<dbReference type="PANTHER" id="PTHR43304">
    <property type="entry name" value="PHYTOCHROME-LIKE PROTEIN CPH1"/>
    <property type="match status" value="1"/>
</dbReference>
<dbReference type="Pfam" id="PF00512">
    <property type="entry name" value="HisKA"/>
    <property type="match status" value="1"/>
</dbReference>
<dbReference type="PROSITE" id="PS50113">
    <property type="entry name" value="PAC"/>
    <property type="match status" value="2"/>
</dbReference>
<dbReference type="Gene3D" id="3.30.565.10">
    <property type="entry name" value="Histidine kinase-like ATPase, C-terminal domain"/>
    <property type="match status" value="1"/>
</dbReference>
<dbReference type="Pfam" id="PF13426">
    <property type="entry name" value="PAS_9"/>
    <property type="match status" value="2"/>
</dbReference>
<dbReference type="InterPro" id="IPR005467">
    <property type="entry name" value="His_kinase_dom"/>
</dbReference>
<dbReference type="Proteomes" id="UP000807785">
    <property type="component" value="Unassembled WGS sequence"/>
</dbReference>
<evidence type="ECO:0000256" key="4">
    <source>
        <dbReference type="ARBA" id="ARBA00022679"/>
    </source>
</evidence>
<dbReference type="CDD" id="cd00130">
    <property type="entry name" value="PAS"/>
    <property type="match status" value="4"/>
</dbReference>
<dbReference type="GO" id="GO:0000155">
    <property type="term" value="F:phosphorelay sensor kinase activity"/>
    <property type="evidence" value="ECO:0007669"/>
    <property type="project" value="InterPro"/>
</dbReference>
<gene>
    <name evidence="9" type="ORF">IPH26_00585</name>
</gene>
<organism evidence="9 10">
    <name type="scientific">Candidatus Methylophosphatis roskildensis</name>
    <dbReference type="NCBI Taxonomy" id="2899263"/>
    <lineage>
        <taxon>Bacteria</taxon>
        <taxon>Pseudomonadati</taxon>
        <taxon>Pseudomonadota</taxon>
        <taxon>Betaproteobacteria</taxon>
        <taxon>Nitrosomonadales</taxon>
        <taxon>Sterolibacteriaceae</taxon>
        <taxon>Candidatus Methylophosphatis</taxon>
    </lineage>
</organism>
<feature type="domain" description="PAC" evidence="8">
    <location>
        <begin position="463"/>
        <end position="516"/>
    </location>
</feature>
<dbReference type="InterPro" id="IPR001610">
    <property type="entry name" value="PAC"/>
</dbReference>
<evidence type="ECO:0000256" key="2">
    <source>
        <dbReference type="ARBA" id="ARBA00012438"/>
    </source>
</evidence>
<dbReference type="InterPro" id="IPR000700">
    <property type="entry name" value="PAS-assoc_C"/>
</dbReference>
<dbReference type="InterPro" id="IPR013655">
    <property type="entry name" value="PAS_fold_3"/>
</dbReference>
<dbReference type="PANTHER" id="PTHR43304:SF1">
    <property type="entry name" value="PAC DOMAIN-CONTAINING PROTEIN"/>
    <property type="match status" value="1"/>
</dbReference>
<dbReference type="CDD" id="cd00082">
    <property type="entry name" value="HisKA"/>
    <property type="match status" value="1"/>
</dbReference>
<evidence type="ECO:0000256" key="3">
    <source>
        <dbReference type="ARBA" id="ARBA00022553"/>
    </source>
</evidence>
<dbReference type="EMBL" id="JADJEV010000001">
    <property type="protein sequence ID" value="MBK6971508.1"/>
    <property type="molecule type" value="Genomic_DNA"/>
</dbReference>
<feature type="domain" description="Histidine kinase" evidence="6">
    <location>
        <begin position="536"/>
        <end position="749"/>
    </location>
</feature>
<dbReference type="InterPro" id="IPR035965">
    <property type="entry name" value="PAS-like_dom_sf"/>
</dbReference>
<dbReference type="SMART" id="SM00091">
    <property type="entry name" value="PAS"/>
    <property type="match status" value="4"/>
</dbReference>
<dbReference type="Pfam" id="PF02518">
    <property type="entry name" value="HATPase_c"/>
    <property type="match status" value="1"/>
</dbReference>
<evidence type="ECO:0000259" key="6">
    <source>
        <dbReference type="PROSITE" id="PS50109"/>
    </source>
</evidence>
<dbReference type="SMART" id="SM00387">
    <property type="entry name" value="HATPase_c"/>
    <property type="match status" value="1"/>
</dbReference>
<keyword evidence="3" id="KW-0597">Phosphoprotein</keyword>
<keyword evidence="4" id="KW-0808">Transferase</keyword>
<dbReference type="InterPro" id="IPR036097">
    <property type="entry name" value="HisK_dim/P_sf"/>
</dbReference>
<evidence type="ECO:0000313" key="9">
    <source>
        <dbReference type="EMBL" id="MBK6971508.1"/>
    </source>
</evidence>
<evidence type="ECO:0000259" key="7">
    <source>
        <dbReference type="PROSITE" id="PS50112"/>
    </source>
</evidence>
<dbReference type="NCBIfam" id="TIGR00229">
    <property type="entry name" value="sensory_box"/>
    <property type="match status" value="4"/>
</dbReference>
<dbReference type="SMART" id="SM00388">
    <property type="entry name" value="HisKA"/>
    <property type="match status" value="1"/>
</dbReference>
<dbReference type="EC" id="2.7.13.3" evidence="2"/>